<dbReference type="AlphaFoldDB" id="A0A5A8D0Z7"/>
<protein>
    <recommendedName>
        <fullName evidence="4">Ataxin-10 domain-containing protein</fullName>
    </recommendedName>
</protein>
<dbReference type="InterPro" id="IPR051374">
    <property type="entry name" value="Ataxin-10/CTR86_families"/>
</dbReference>
<dbReference type="PANTHER" id="PTHR13255">
    <property type="entry name" value="ATAXIN-10"/>
    <property type="match status" value="1"/>
</dbReference>
<sequence length="666" mass="66028">MEALAAALEGDFESDDAMTAVVEQLDRVRSTCTTTEAAAAVADALGVARLCDATIAFGHRAGRYQRPACPGIGAGCSDISLLLAMTSSARLLRNLCIAGPAVQRSVAGTERSAAASESAEGAALDGPAPATVLGAADRVIRNPFLAEGAGAAFAAAAAGAVRALLQCASNAVAGDDASRAAAWPVAKSIAAAALSLPHGGVRDAQLDAVACGLLHTCACQSAADEGGSGRLVEVLSSPALLASVMAASSPVRGQDQLPPCAHWALLLVGRAVEEGCVHHAVSAFGQAAFAGSRTGAATAGGAATAAAEADAACSGLEPETLPDRDAISSLLMLLRLTRDTSLLSETESSASASADRAGPDLTLHPADVDAVAGVCASSLSGFLELSASAMAHVAAALSPGAEVPRSDGGGDSGATARAIVACLCAEAALAALDLLGDALTAMHRRIDNGASPAPWTDAALGAGLKAALECSAAALTVLPEPAWNRTQAAANTVRASALALDIRAALCRLAANAVHRSPAAATAAEQCGLLVALLGQTRMERGIARPVVREYSLLAVRNAVQCSAEARRFVEALKPQGVSNPEAMRAMGIKAEVDATTGSVTVGLDAAKDGGGQRWRTRAKEPAPSPTDGSGQAAAAAAGAGGPSPAATAAAEAAIRRAVDDGEIQM</sequence>
<dbReference type="Pfam" id="PF09759">
    <property type="entry name" value="Atx10homo_assoc"/>
    <property type="match status" value="1"/>
</dbReference>
<feature type="compositionally biased region" description="Low complexity" evidence="3">
    <location>
        <begin position="629"/>
        <end position="653"/>
    </location>
</feature>
<reference evidence="5 6" key="1">
    <citation type="submission" date="2019-07" db="EMBL/GenBank/DDBJ databases">
        <title>Genomes of Cafeteria roenbergensis.</title>
        <authorList>
            <person name="Fischer M.G."/>
            <person name="Hackl T."/>
            <person name="Roman M."/>
        </authorList>
    </citation>
    <scope>NUCLEOTIDE SEQUENCE [LARGE SCALE GENOMIC DNA]</scope>
    <source>
        <strain evidence="5 6">RCC970-E3</strain>
    </source>
</reference>
<gene>
    <name evidence="5" type="ORF">FNF28_06218</name>
</gene>
<dbReference type="GO" id="GO:0005829">
    <property type="term" value="C:cytosol"/>
    <property type="evidence" value="ECO:0007669"/>
    <property type="project" value="TreeGrafter"/>
</dbReference>
<dbReference type="Proteomes" id="UP000324907">
    <property type="component" value="Unassembled WGS sequence"/>
</dbReference>
<evidence type="ECO:0000259" key="4">
    <source>
        <dbReference type="Pfam" id="PF09759"/>
    </source>
</evidence>
<proteinExistence type="predicted"/>
<organism evidence="5 6">
    <name type="scientific">Cafeteria roenbergensis</name>
    <name type="common">Marine flagellate</name>
    <dbReference type="NCBI Taxonomy" id="33653"/>
    <lineage>
        <taxon>Eukaryota</taxon>
        <taxon>Sar</taxon>
        <taxon>Stramenopiles</taxon>
        <taxon>Bigyra</taxon>
        <taxon>Opalozoa</taxon>
        <taxon>Bicosoecida</taxon>
        <taxon>Cafeteriaceae</taxon>
        <taxon>Cafeteria</taxon>
    </lineage>
</organism>
<feature type="region of interest" description="Disordered" evidence="3">
    <location>
        <begin position="604"/>
        <end position="653"/>
    </location>
</feature>
<dbReference type="GO" id="GO:0051301">
    <property type="term" value="P:cell division"/>
    <property type="evidence" value="ECO:0007669"/>
    <property type="project" value="UniProtKB-KW"/>
</dbReference>
<name>A0A5A8D0Z7_CAFRO</name>
<evidence type="ECO:0000313" key="6">
    <source>
        <dbReference type="Proteomes" id="UP000324907"/>
    </source>
</evidence>
<keyword evidence="2" id="KW-0131">Cell cycle</keyword>
<evidence type="ECO:0000313" key="5">
    <source>
        <dbReference type="EMBL" id="KAA0158424.1"/>
    </source>
</evidence>
<dbReference type="EMBL" id="VLTL01000148">
    <property type="protein sequence ID" value="KAA0158424.1"/>
    <property type="molecule type" value="Genomic_DNA"/>
</dbReference>
<accession>A0A5A8D0Z7</accession>
<evidence type="ECO:0000256" key="1">
    <source>
        <dbReference type="ARBA" id="ARBA00022618"/>
    </source>
</evidence>
<keyword evidence="1" id="KW-0132">Cell division</keyword>
<dbReference type="InterPro" id="IPR019156">
    <property type="entry name" value="Ataxin-10_domain"/>
</dbReference>
<evidence type="ECO:0000256" key="3">
    <source>
        <dbReference type="SAM" id="MobiDB-lite"/>
    </source>
</evidence>
<feature type="domain" description="Ataxin-10" evidence="4">
    <location>
        <begin position="503"/>
        <end position="601"/>
    </location>
</feature>
<dbReference type="PANTHER" id="PTHR13255:SF0">
    <property type="entry name" value="ATAXIN-10"/>
    <property type="match status" value="1"/>
</dbReference>
<evidence type="ECO:0000256" key="2">
    <source>
        <dbReference type="ARBA" id="ARBA00023306"/>
    </source>
</evidence>
<comment type="caution">
    <text evidence="5">The sequence shown here is derived from an EMBL/GenBank/DDBJ whole genome shotgun (WGS) entry which is preliminary data.</text>
</comment>